<evidence type="ECO:0000256" key="4">
    <source>
        <dbReference type="ARBA" id="ARBA00022692"/>
    </source>
</evidence>
<evidence type="ECO:0000256" key="5">
    <source>
        <dbReference type="ARBA" id="ARBA00022787"/>
    </source>
</evidence>
<evidence type="ECO:0000256" key="2">
    <source>
        <dbReference type="ARBA" id="ARBA00010917"/>
    </source>
</evidence>
<accession>A0AAN9MPC1</accession>
<dbReference type="PANTHER" id="PTHR34944:SF2">
    <property type="entry name" value="MITOCHONDRIAL IMPORT RECEPTOR SUBUNIT TOM7"/>
    <property type="match status" value="1"/>
</dbReference>
<proteinExistence type="inferred from homology"/>
<gene>
    <name evidence="11" type="ORF">VNO77_00393</name>
</gene>
<evidence type="ECO:0000313" key="11">
    <source>
        <dbReference type="EMBL" id="KAK7358465.1"/>
    </source>
</evidence>
<reference evidence="11 12" key="1">
    <citation type="submission" date="2024-01" db="EMBL/GenBank/DDBJ databases">
        <title>The genomes of 5 underutilized Papilionoideae crops provide insights into root nodulation and disease resistanc.</title>
        <authorList>
            <person name="Jiang F."/>
        </authorList>
    </citation>
    <scope>NUCLEOTIDE SEQUENCE [LARGE SCALE GENOMIC DNA]</scope>
    <source>
        <strain evidence="11">LVBAO_FW01</strain>
        <tissue evidence="11">Leaves</tissue>
    </source>
</reference>
<dbReference type="PANTHER" id="PTHR34944">
    <property type="entry name" value="MITOCHONDRIAL IMPORT RECEPTOR SUBUNIT TOM7"/>
    <property type="match status" value="1"/>
</dbReference>
<evidence type="ECO:0000256" key="9">
    <source>
        <dbReference type="ARBA" id="ARBA00023136"/>
    </source>
</evidence>
<evidence type="ECO:0000256" key="3">
    <source>
        <dbReference type="ARBA" id="ARBA00022448"/>
    </source>
</evidence>
<dbReference type="Proteomes" id="UP001367508">
    <property type="component" value="Unassembled WGS sequence"/>
</dbReference>
<keyword evidence="5" id="KW-1000">Mitochondrion outer membrane</keyword>
<dbReference type="Pfam" id="PF08038">
    <property type="entry name" value="Tom7"/>
    <property type="match status" value="1"/>
</dbReference>
<evidence type="ECO:0000256" key="7">
    <source>
        <dbReference type="ARBA" id="ARBA00022989"/>
    </source>
</evidence>
<evidence type="ECO:0000256" key="1">
    <source>
        <dbReference type="ARBA" id="ARBA00004572"/>
    </source>
</evidence>
<evidence type="ECO:0000256" key="10">
    <source>
        <dbReference type="SAM" id="MobiDB-lite"/>
    </source>
</evidence>
<sequence>MFGMPGCVRCIKPLSPQEVQQMSLDGDFSNGGLPYSARSSSDGGFLVGPLENRRHLDRERFSTSSSNLVLYGERGRKKIPMASRVSLKAKGKSSKGSKAQEDRSASECLKEWSTWAMRKAKVITHYGFIPLVIIIGMSSDPKPQLSQLLSPV</sequence>
<dbReference type="GO" id="GO:0030150">
    <property type="term" value="P:protein import into mitochondrial matrix"/>
    <property type="evidence" value="ECO:0007669"/>
    <property type="project" value="InterPro"/>
</dbReference>
<comment type="subcellular location">
    <subcellularLocation>
        <location evidence="1">Mitochondrion outer membrane</location>
        <topology evidence="1">Single-pass membrane protein</topology>
    </subcellularLocation>
</comment>
<comment type="caution">
    <text evidence="11">The sequence shown here is derived from an EMBL/GenBank/DDBJ whole genome shotgun (WGS) entry which is preliminary data.</text>
</comment>
<keyword evidence="6" id="KW-0653">Protein transport</keyword>
<organism evidence="11 12">
    <name type="scientific">Canavalia gladiata</name>
    <name type="common">Sword bean</name>
    <name type="synonym">Dolichos gladiatus</name>
    <dbReference type="NCBI Taxonomy" id="3824"/>
    <lineage>
        <taxon>Eukaryota</taxon>
        <taxon>Viridiplantae</taxon>
        <taxon>Streptophyta</taxon>
        <taxon>Embryophyta</taxon>
        <taxon>Tracheophyta</taxon>
        <taxon>Spermatophyta</taxon>
        <taxon>Magnoliopsida</taxon>
        <taxon>eudicotyledons</taxon>
        <taxon>Gunneridae</taxon>
        <taxon>Pentapetalae</taxon>
        <taxon>rosids</taxon>
        <taxon>fabids</taxon>
        <taxon>Fabales</taxon>
        <taxon>Fabaceae</taxon>
        <taxon>Papilionoideae</taxon>
        <taxon>50 kb inversion clade</taxon>
        <taxon>NPAAA clade</taxon>
        <taxon>indigoferoid/millettioid clade</taxon>
        <taxon>Phaseoleae</taxon>
        <taxon>Canavalia</taxon>
    </lineage>
</organism>
<dbReference type="AlphaFoldDB" id="A0AAN9MPC1"/>
<evidence type="ECO:0000256" key="6">
    <source>
        <dbReference type="ARBA" id="ARBA00022927"/>
    </source>
</evidence>
<keyword evidence="4" id="KW-0812">Transmembrane</keyword>
<comment type="similarity">
    <text evidence="2">Belongs to the Tom7 family.</text>
</comment>
<keyword evidence="9" id="KW-0472">Membrane</keyword>
<evidence type="ECO:0000256" key="8">
    <source>
        <dbReference type="ARBA" id="ARBA00023128"/>
    </source>
</evidence>
<keyword evidence="12" id="KW-1185">Reference proteome</keyword>
<evidence type="ECO:0000313" key="12">
    <source>
        <dbReference type="Proteomes" id="UP001367508"/>
    </source>
</evidence>
<keyword evidence="7" id="KW-1133">Transmembrane helix</keyword>
<protein>
    <submittedName>
        <fullName evidence="11">Uncharacterized protein</fullName>
    </submittedName>
</protein>
<keyword evidence="3" id="KW-0813">Transport</keyword>
<keyword evidence="8" id="KW-0496">Mitochondrion</keyword>
<dbReference type="InterPro" id="IPR012621">
    <property type="entry name" value="Tom7"/>
</dbReference>
<dbReference type="EMBL" id="JAYMYQ010000001">
    <property type="protein sequence ID" value="KAK7358465.1"/>
    <property type="molecule type" value="Genomic_DNA"/>
</dbReference>
<dbReference type="GO" id="GO:0005742">
    <property type="term" value="C:mitochondrial outer membrane translocase complex"/>
    <property type="evidence" value="ECO:0007669"/>
    <property type="project" value="InterPro"/>
</dbReference>
<name>A0AAN9MPC1_CANGL</name>
<feature type="region of interest" description="Disordered" evidence="10">
    <location>
        <begin position="82"/>
        <end position="103"/>
    </location>
</feature>